<dbReference type="HOGENOM" id="CLU_3119477_0_0_9"/>
<accession>A0A078MG38</accession>
<feature type="coiled-coil region" evidence="1">
    <location>
        <begin position="13"/>
        <end position="47"/>
    </location>
</feature>
<evidence type="ECO:0000256" key="1">
    <source>
        <dbReference type="SAM" id="Coils"/>
    </source>
</evidence>
<reference evidence="2" key="1">
    <citation type="submission" date="2014-07" db="EMBL/GenBank/DDBJ databases">
        <authorList>
            <person name="Urmite Genomes Urmite Genomes"/>
        </authorList>
    </citation>
    <scope>NUCLEOTIDE SEQUENCE</scope>
    <source>
        <strain evidence="2">13S34_air</strain>
    </source>
</reference>
<protein>
    <submittedName>
        <fullName evidence="2">Uncharacterized protein</fullName>
    </submittedName>
</protein>
<dbReference type="EMBL" id="LN483077">
    <property type="protein sequence ID" value="CEA05255.1"/>
    <property type="molecule type" value="Genomic_DNA"/>
</dbReference>
<evidence type="ECO:0000313" key="2">
    <source>
        <dbReference type="EMBL" id="CEA05255.1"/>
    </source>
</evidence>
<proteinExistence type="predicted"/>
<gene>
    <name evidence="2" type="ORF">BN1050_02370</name>
</gene>
<name>A0A078MG38_9BACL</name>
<dbReference type="AlphaFoldDB" id="A0A078MG38"/>
<organism evidence="2">
    <name type="scientific">Metalysinibacillus saudimassiliensis</name>
    <dbReference type="NCBI Taxonomy" id="1461583"/>
    <lineage>
        <taxon>Bacteria</taxon>
        <taxon>Bacillati</taxon>
        <taxon>Bacillota</taxon>
        <taxon>Bacilli</taxon>
        <taxon>Bacillales</taxon>
        <taxon>Caryophanaceae</taxon>
        <taxon>Metalysinibacillus</taxon>
    </lineage>
</organism>
<dbReference type="PATRIC" id="fig|1461583.4.peg.2285"/>
<sequence length="50" mass="5924">MISLHETVSTKKRKQYLKQLKTLQTEMNELSGTLKRLKADVQRTLQEIHK</sequence>
<keyword evidence="1" id="KW-0175">Coiled coil</keyword>